<proteinExistence type="predicted"/>
<keyword evidence="2" id="KW-1185">Reference proteome</keyword>
<evidence type="ECO:0000313" key="2">
    <source>
        <dbReference type="Proteomes" id="UP000225706"/>
    </source>
</evidence>
<dbReference type="Gene3D" id="3.30.70.270">
    <property type="match status" value="3"/>
</dbReference>
<dbReference type="CDD" id="cd05481">
    <property type="entry name" value="retropepsin_like_LTR_1"/>
    <property type="match status" value="1"/>
</dbReference>
<dbReference type="Proteomes" id="UP000225706">
    <property type="component" value="Unassembled WGS sequence"/>
</dbReference>
<dbReference type="OrthoDB" id="5985287at2759"/>
<dbReference type="STRING" id="50429.A0A2B4SPQ5"/>
<dbReference type="EMBL" id="LSMT01000030">
    <property type="protein sequence ID" value="PFX31891.1"/>
    <property type="molecule type" value="Genomic_DNA"/>
</dbReference>
<name>A0A2B4SPQ5_STYPI</name>
<dbReference type="FunFam" id="3.10.10.10:FF:000003">
    <property type="entry name" value="Retrovirus-related Pol polyprotein from transposon 297-like Protein"/>
    <property type="match status" value="2"/>
</dbReference>
<reference evidence="2" key="1">
    <citation type="journal article" date="2017" name="bioRxiv">
        <title>Comparative analysis of the genomes of Stylophora pistillata and Acropora digitifera provides evidence for extensive differences between species of corals.</title>
        <authorList>
            <person name="Voolstra C.R."/>
            <person name="Li Y."/>
            <person name="Liew Y.J."/>
            <person name="Baumgarten S."/>
            <person name="Zoccola D."/>
            <person name="Flot J.-F."/>
            <person name="Tambutte S."/>
            <person name="Allemand D."/>
            <person name="Aranda M."/>
        </authorList>
    </citation>
    <scope>NUCLEOTIDE SEQUENCE [LARGE SCALE GENOMIC DNA]</scope>
</reference>
<evidence type="ECO:0000313" key="1">
    <source>
        <dbReference type="EMBL" id="PFX31891.1"/>
    </source>
</evidence>
<sequence length="458" mass="51535">MNPQFKVDTGAQSNVSTIRLLCIIVPEKFDNEGNPKPKALEKNEAVVSAYGGSIIKQLGTINIPCRYKEKKINCIFYVADTSGPAILGLKACNALKLVSLYCTIRTNQLDRQADQSSSFKVGTCKESSNYIGSHVPLEERPSITSKQELMEMYPECFNGTVGSFGDYTYHITLDPEVSPVVHAPRKVPIELKDKLQAELQEMENQDIIAKVTQPTDWANSLVIREEENGRLRLCLDPKDLNKAIKREHHPMSTLEEITPRLAGAKLFSKLDGAIGIADDVTVHGKNDKQHDLYLHETMERTRKAGIKLNDDKCAIETKECNFAELMEMYPECFNGTVGSFGDYTYHITLDPEVSPVVHAPRKVPIELKDKLQAELQEMKNQDIIAKVTQPTDWANSLVIREEENGRLRLCLDPKDLNKAIKREHHTISTLEEITPKLAGAKLFSKLDVRNGYWNVKLD</sequence>
<accession>A0A2B4SPQ5</accession>
<dbReference type="SUPFAM" id="SSF56672">
    <property type="entry name" value="DNA/RNA polymerases"/>
    <property type="match status" value="2"/>
</dbReference>
<dbReference type="InterPro" id="IPR043128">
    <property type="entry name" value="Rev_trsase/Diguanyl_cyclase"/>
</dbReference>
<dbReference type="PANTHER" id="PTHR37984">
    <property type="entry name" value="PROTEIN CBG26694"/>
    <property type="match status" value="1"/>
</dbReference>
<dbReference type="AlphaFoldDB" id="A0A2B4SPQ5"/>
<organism evidence="1 2">
    <name type="scientific">Stylophora pistillata</name>
    <name type="common">Smooth cauliflower coral</name>
    <dbReference type="NCBI Taxonomy" id="50429"/>
    <lineage>
        <taxon>Eukaryota</taxon>
        <taxon>Metazoa</taxon>
        <taxon>Cnidaria</taxon>
        <taxon>Anthozoa</taxon>
        <taxon>Hexacorallia</taxon>
        <taxon>Scleractinia</taxon>
        <taxon>Astrocoeniina</taxon>
        <taxon>Pocilloporidae</taxon>
        <taxon>Stylophora</taxon>
    </lineage>
</organism>
<protein>
    <submittedName>
        <fullName evidence="1">Uncharacterized protein K02A2.6</fullName>
    </submittedName>
</protein>
<dbReference type="InterPro" id="IPR043502">
    <property type="entry name" value="DNA/RNA_pol_sf"/>
</dbReference>
<dbReference type="Gene3D" id="3.10.10.10">
    <property type="entry name" value="HIV Type 1 Reverse Transcriptase, subunit A, domain 1"/>
    <property type="match status" value="2"/>
</dbReference>
<dbReference type="PANTHER" id="PTHR37984:SF7">
    <property type="entry name" value="INTEGRASE CATALYTIC DOMAIN-CONTAINING PROTEIN"/>
    <property type="match status" value="1"/>
</dbReference>
<comment type="caution">
    <text evidence="1">The sequence shown here is derived from an EMBL/GenBank/DDBJ whole genome shotgun (WGS) entry which is preliminary data.</text>
</comment>
<dbReference type="InterPro" id="IPR050951">
    <property type="entry name" value="Retrovirus_Pol_polyprotein"/>
</dbReference>
<gene>
    <name evidence="1" type="primary">K02A2.6</name>
    <name evidence="1" type="ORF">AWC38_SpisGene3286</name>
</gene>